<keyword evidence="2" id="KW-1133">Transmembrane helix</keyword>
<dbReference type="SUPFAM" id="SSF55073">
    <property type="entry name" value="Nucleotide cyclase"/>
    <property type="match status" value="1"/>
</dbReference>
<dbReference type="PANTHER" id="PTHR44757">
    <property type="entry name" value="DIGUANYLATE CYCLASE DGCP"/>
    <property type="match status" value="1"/>
</dbReference>
<dbReference type="Gene3D" id="3.30.70.270">
    <property type="match status" value="1"/>
</dbReference>
<sequence>MNQLTGRRPFQFRAFRRRAGGSKALVDAERRSHPLLLIFLPVFLILGLTALFVGGVAYWSASKIEGDTRQREEQSVAESVANLSLQIVGRQAAFVQLDQMIRAQGFSAIQGFGSNIESWTSRILSIDRSAILSESGERLFAMSQSQRVDPTGFLPEIGDLLNRFQDRQSAVTAQPTAGVALYNFLLIDGRPALAYVTQSIGKGSSGYDDLGQRMLHVAVTFLDGSFLEHFRQSLQLANPHFSSTPSEDPAEACYSLTSPDGPVSYLCWTVDRPNLVVLRELAPALVVGLTVVLLLIGTLIYWLYRTSSRLMSTQKRVHHLAFHDSLTGLANRARFAERLDIHLERARRSNASFAVLFLDLDRFKHVNDTFGHQAGDELIRQVADRLRKITRQGDTVARLGGDEFAIVTSMCQPGDIEALSRRIVLVISAPFDLGGVQAFVGVSVGAVIAVPTTEDQEELIHRADIALYQSKSRGRSNFTIFSDTLVEAEKNKRQMEVDLRHALWAPNQLQVHYQPLLDAQTGTLTGLEALLRWNHPRLGLIGPLEFLPVAEESGLILPLGDWVLRMACQVAAEFPNLTMAVNLSPAQVKDPRLVERVLSIVEETDVSPTRIQLEIPESTLLDTPQGVLETLAKLRASSIHVVIDDFGSGDSSIGYLKRCKIDGLKVDQAFIRELGETGGTAATVVNAIANLAHAMGLAVTAEGVETDEQMECAIAAGCHVVQGNLFSQAMPIEQLRRMVPQHAEKSYGRPSAKTQVADRTLPAATA</sequence>
<dbReference type="GO" id="GO:0003824">
    <property type="term" value="F:catalytic activity"/>
    <property type="evidence" value="ECO:0007669"/>
    <property type="project" value="UniProtKB-ARBA"/>
</dbReference>
<dbReference type="Proteomes" id="UP000190135">
    <property type="component" value="Unassembled WGS sequence"/>
</dbReference>
<feature type="domain" description="EAL" evidence="3">
    <location>
        <begin position="492"/>
        <end position="743"/>
    </location>
</feature>
<dbReference type="Gene3D" id="3.20.20.450">
    <property type="entry name" value="EAL domain"/>
    <property type="match status" value="1"/>
</dbReference>
<evidence type="ECO:0000256" key="2">
    <source>
        <dbReference type="SAM" id="Phobius"/>
    </source>
</evidence>
<feature type="region of interest" description="Disordered" evidence="1">
    <location>
        <begin position="740"/>
        <end position="766"/>
    </location>
</feature>
<feature type="transmembrane region" description="Helical" evidence="2">
    <location>
        <begin position="281"/>
        <end position="304"/>
    </location>
</feature>
<evidence type="ECO:0000313" key="5">
    <source>
        <dbReference type="EMBL" id="SJZ51720.1"/>
    </source>
</evidence>
<keyword evidence="2" id="KW-0472">Membrane</keyword>
<dbReference type="CDD" id="cd01948">
    <property type="entry name" value="EAL"/>
    <property type="match status" value="1"/>
</dbReference>
<dbReference type="EMBL" id="FUXL01000001">
    <property type="protein sequence ID" value="SJZ51720.1"/>
    <property type="molecule type" value="Genomic_DNA"/>
</dbReference>
<organism evidence="5 6">
    <name type="scientific">Consotaella salsifontis</name>
    <dbReference type="NCBI Taxonomy" id="1365950"/>
    <lineage>
        <taxon>Bacteria</taxon>
        <taxon>Pseudomonadati</taxon>
        <taxon>Pseudomonadota</taxon>
        <taxon>Alphaproteobacteria</taxon>
        <taxon>Hyphomicrobiales</taxon>
        <taxon>Aurantimonadaceae</taxon>
        <taxon>Consotaella</taxon>
    </lineage>
</organism>
<dbReference type="SUPFAM" id="SSF141868">
    <property type="entry name" value="EAL domain-like"/>
    <property type="match status" value="1"/>
</dbReference>
<dbReference type="STRING" id="1365950.SAMN05428963_101132"/>
<accession>A0A1T4LAR1</accession>
<dbReference type="InterPro" id="IPR035919">
    <property type="entry name" value="EAL_sf"/>
</dbReference>
<dbReference type="InterPro" id="IPR029787">
    <property type="entry name" value="Nucleotide_cyclase"/>
</dbReference>
<dbReference type="InterPro" id="IPR052155">
    <property type="entry name" value="Biofilm_reg_signaling"/>
</dbReference>
<dbReference type="Pfam" id="PF00563">
    <property type="entry name" value="EAL"/>
    <property type="match status" value="1"/>
</dbReference>
<dbReference type="FunFam" id="3.30.70.270:FF:000001">
    <property type="entry name" value="Diguanylate cyclase domain protein"/>
    <property type="match status" value="1"/>
</dbReference>
<keyword evidence="2" id="KW-0812">Transmembrane</keyword>
<dbReference type="PROSITE" id="PS50883">
    <property type="entry name" value="EAL"/>
    <property type="match status" value="1"/>
</dbReference>
<reference evidence="5 6" key="1">
    <citation type="submission" date="2017-02" db="EMBL/GenBank/DDBJ databases">
        <authorList>
            <person name="Peterson S.W."/>
        </authorList>
    </citation>
    <scope>NUCLEOTIDE SEQUENCE [LARGE SCALE GENOMIC DNA]</scope>
    <source>
        <strain evidence="5 6">USBA 369</strain>
    </source>
</reference>
<dbReference type="SMART" id="SM00267">
    <property type="entry name" value="GGDEF"/>
    <property type="match status" value="1"/>
</dbReference>
<dbReference type="Pfam" id="PF00990">
    <property type="entry name" value="GGDEF"/>
    <property type="match status" value="1"/>
</dbReference>
<dbReference type="AlphaFoldDB" id="A0A1T4LAR1"/>
<keyword evidence="6" id="KW-1185">Reference proteome</keyword>
<dbReference type="OrthoDB" id="9814202at2"/>
<dbReference type="InterPro" id="IPR043128">
    <property type="entry name" value="Rev_trsase/Diguanyl_cyclase"/>
</dbReference>
<feature type="transmembrane region" description="Helical" evidence="2">
    <location>
        <begin position="35"/>
        <end position="61"/>
    </location>
</feature>
<proteinExistence type="predicted"/>
<dbReference type="RefSeq" id="WP_078706447.1">
    <property type="nucleotide sequence ID" value="NZ_FUXL01000001.1"/>
</dbReference>
<dbReference type="InterPro" id="IPR000160">
    <property type="entry name" value="GGDEF_dom"/>
</dbReference>
<name>A0A1T4LAR1_9HYPH</name>
<gene>
    <name evidence="5" type="ORF">SAMN05428963_101132</name>
</gene>
<protein>
    <submittedName>
        <fullName evidence="5">Diguanylate cyclase (GGDEF) domain-containing protein</fullName>
    </submittedName>
</protein>
<evidence type="ECO:0000259" key="4">
    <source>
        <dbReference type="PROSITE" id="PS50887"/>
    </source>
</evidence>
<evidence type="ECO:0000256" key="1">
    <source>
        <dbReference type="SAM" id="MobiDB-lite"/>
    </source>
</evidence>
<dbReference type="NCBIfam" id="TIGR00254">
    <property type="entry name" value="GGDEF"/>
    <property type="match status" value="1"/>
</dbReference>
<evidence type="ECO:0000313" key="6">
    <source>
        <dbReference type="Proteomes" id="UP000190135"/>
    </source>
</evidence>
<dbReference type="PROSITE" id="PS50887">
    <property type="entry name" value="GGDEF"/>
    <property type="match status" value="1"/>
</dbReference>
<evidence type="ECO:0000259" key="3">
    <source>
        <dbReference type="PROSITE" id="PS50883"/>
    </source>
</evidence>
<dbReference type="CDD" id="cd01949">
    <property type="entry name" value="GGDEF"/>
    <property type="match status" value="1"/>
</dbReference>
<dbReference type="InterPro" id="IPR001633">
    <property type="entry name" value="EAL_dom"/>
</dbReference>
<dbReference type="PANTHER" id="PTHR44757:SF2">
    <property type="entry name" value="BIOFILM ARCHITECTURE MAINTENANCE PROTEIN MBAA"/>
    <property type="match status" value="1"/>
</dbReference>
<dbReference type="SMART" id="SM00052">
    <property type="entry name" value="EAL"/>
    <property type="match status" value="1"/>
</dbReference>
<feature type="domain" description="GGDEF" evidence="4">
    <location>
        <begin position="351"/>
        <end position="483"/>
    </location>
</feature>